<reference evidence="1 2" key="1">
    <citation type="submission" date="2024-09" db="EMBL/GenBank/DDBJ databases">
        <authorList>
            <person name="Sun Q."/>
            <person name="Mori K."/>
        </authorList>
    </citation>
    <scope>NUCLEOTIDE SEQUENCE [LARGE SCALE GENOMIC DNA]</scope>
    <source>
        <strain evidence="1 2">JCM 13503</strain>
    </source>
</reference>
<proteinExistence type="predicted"/>
<keyword evidence="2" id="KW-1185">Reference proteome</keyword>
<protein>
    <submittedName>
        <fullName evidence="1">Uncharacterized protein</fullName>
    </submittedName>
</protein>
<accession>A0ABV6B3B4</accession>
<name>A0ABV6B3B4_9DEIO</name>
<evidence type="ECO:0000313" key="2">
    <source>
        <dbReference type="Proteomes" id="UP001589733"/>
    </source>
</evidence>
<gene>
    <name evidence="1" type="ORF">ACFFLM_20030</name>
</gene>
<organism evidence="1 2">
    <name type="scientific">Deinococcus oregonensis</name>
    <dbReference type="NCBI Taxonomy" id="1805970"/>
    <lineage>
        <taxon>Bacteria</taxon>
        <taxon>Thermotogati</taxon>
        <taxon>Deinococcota</taxon>
        <taxon>Deinococci</taxon>
        <taxon>Deinococcales</taxon>
        <taxon>Deinococcaceae</taxon>
        <taxon>Deinococcus</taxon>
    </lineage>
</organism>
<dbReference type="RefSeq" id="WP_380014655.1">
    <property type="nucleotide sequence ID" value="NZ_JBHLYR010000060.1"/>
</dbReference>
<dbReference type="Proteomes" id="UP001589733">
    <property type="component" value="Unassembled WGS sequence"/>
</dbReference>
<comment type="caution">
    <text evidence="1">The sequence shown here is derived from an EMBL/GenBank/DDBJ whole genome shotgun (WGS) entry which is preliminary data.</text>
</comment>
<dbReference type="EMBL" id="JBHLYR010000060">
    <property type="protein sequence ID" value="MFB9994249.1"/>
    <property type="molecule type" value="Genomic_DNA"/>
</dbReference>
<sequence>MLAVPAAPDGTYPVSNYRLDLHNPADPYRLDVQIVDDWYRVETQSLSDVLILVGVLQFPPVNVIDGWIVGSDTLS</sequence>
<evidence type="ECO:0000313" key="1">
    <source>
        <dbReference type="EMBL" id="MFB9994249.1"/>
    </source>
</evidence>